<dbReference type="InterPro" id="IPR028209">
    <property type="entry name" value="LAMTOR1/MEH1"/>
</dbReference>
<protein>
    <recommendedName>
        <fullName evidence="4">Ragulator complex protein LAMTOR1</fullName>
    </recommendedName>
    <alternativeName>
        <fullName evidence="11">Late endosomal/lysosomal adaptor and MAPK and MTOR activator 1</fullName>
    </alternativeName>
</protein>
<dbReference type="Pfam" id="PF15454">
    <property type="entry name" value="LAMTOR"/>
    <property type="match status" value="1"/>
</dbReference>
<dbReference type="GO" id="GO:0043410">
    <property type="term" value="P:positive regulation of MAPK cascade"/>
    <property type="evidence" value="ECO:0007669"/>
    <property type="project" value="InterPro"/>
</dbReference>
<keyword evidence="10" id="KW-0449">Lipoprotein</keyword>
<dbReference type="GO" id="GO:0016197">
    <property type="term" value="P:endosomal transport"/>
    <property type="evidence" value="ECO:0007669"/>
    <property type="project" value="InterPro"/>
</dbReference>
<proteinExistence type="evidence at transcript level"/>
<evidence type="ECO:0000256" key="5">
    <source>
        <dbReference type="ARBA" id="ARBA00022707"/>
    </source>
</evidence>
<keyword evidence="6" id="KW-0967">Endosome</keyword>
<dbReference type="GO" id="GO:0007040">
    <property type="term" value="P:lysosome organization"/>
    <property type="evidence" value="ECO:0007669"/>
    <property type="project" value="InterPro"/>
</dbReference>
<comment type="similarity">
    <text evidence="3">Belongs to the LAMTOR1 family.</text>
</comment>
<dbReference type="GO" id="GO:0001919">
    <property type="term" value="P:regulation of receptor recycling"/>
    <property type="evidence" value="ECO:0007669"/>
    <property type="project" value="InterPro"/>
</dbReference>
<dbReference type="GO" id="GO:0005085">
    <property type="term" value="F:guanyl-nucleotide exchange factor activity"/>
    <property type="evidence" value="ECO:0007669"/>
    <property type="project" value="TreeGrafter"/>
</dbReference>
<evidence type="ECO:0000313" key="12">
    <source>
        <dbReference type="EMBL" id="ABM55552.1"/>
    </source>
</evidence>
<evidence type="ECO:0000256" key="2">
    <source>
        <dbReference type="ARBA" id="ARBA00004577"/>
    </source>
</evidence>
<evidence type="ECO:0000256" key="10">
    <source>
        <dbReference type="ARBA" id="ARBA00023288"/>
    </source>
</evidence>
<evidence type="ECO:0000256" key="6">
    <source>
        <dbReference type="ARBA" id="ARBA00022753"/>
    </source>
</evidence>
<accession>A2I3Y3</accession>
<evidence type="ECO:0000256" key="9">
    <source>
        <dbReference type="ARBA" id="ARBA00023228"/>
    </source>
</evidence>
<keyword evidence="8" id="KW-0564">Palmitate</keyword>
<evidence type="ECO:0000256" key="8">
    <source>
        <dbReference type="ARBA" id="ARBA00023139"/>
    </source>
</evidence>
<dbReference type="GO" id="GO:0060090">
    <property type="term" value="F:molecular adaptor activity"/>
    <property type="evidence" value="ECO:0007669"/>
    <property type="project" value="TreeGrafter"/>
</dbReference>
<sequence length="195" mass="22410">MGSCLSYVLQCCGKQEDSSQFGESSDRAQLIDPNSDNVTIQRIQSENYYCRYLDNGFSRKSEEHSDLNKILQEMASNVIDVASLGSYSVDQPEYRDRSNYYSNRMRSMQPEYRERMSYYINKMRSLSLARSFAKIPKNSILFDVPNPDKIFASTCVVSNEEMQSIASVMNDIDNILEEMNIGSFDDLIIPFQVQT</sequence>
<dbReference type="GO" id="GO:0045121">
    <property type="term" value="C:membrane raft"/>
    <property type="evidence" value="ECO:0007669"/>
    <property type="project" value="InterPro"/>
</dbReference>
<evidence type="ECO:0000256" key="3">
    <source>
        <dbReference type="ARBA" id="ARBA00010861"/>
    </source>
</evidence>
<evidence type="ECO:0000256" key="7">
    <source>
        <dbReference type="ARBA" id="ARBA00023136"/>
    </source>
</evidence>
<dbReference type="EMBL" id="EF070486">
    <property type="protein sequence ID" value="ABM55552.1"/>
    <property type="molecule type" value="mRNA"/>
</dbReference>
<name>A2I3Y3_MACHI</name>
<comment type="subcellular location">
    <subcellularLocation>
        <location evidence="2">Late endosome membrane</location>
        <topology evidence="2">Lipid-anchor</topology>
        <orientation evidence="2">Cytoplasmic side</orientation>
    </subcellularLocation>
    <subcellularLocation>
        <location evidence="1">Lysosome membrane</location>
        <topology evidence="1">Lipid-anchor</topology>
        <orientation evidence="1">Cytoplasmic side</orientation>
    </subcellularLocation>
</comment>
<dbReference type="GO" id="GO:0071986">
    <property type="term" value="C:Ragulator complex"/>
    <property type="evidence" value="ECO:0007669"/>
    <property type="project" value="InterPro"/>
</dbReference>
<organism evidence="12">
    <name type="scientific">Maconellicoccus hirsutus</name>
    <name type="common">Pink hibiscus mealybug</name>
    <dbReference type="NCBI Taxonomy" id="177089"/>
    <lineage>
        <taxon>Eukaryota</taxon>
        <taxon>Metazoa</taxon>
        <taxon>Ecdysozoa</taxon>
        <taxon>Arthropoda</taxon>
        <taxon>Hexapoda</taxon>
        <taxon>Insecta</taxon>
        <taxon>Pterygota</taxon>
        <taxon>Neoptera</taxon>
        <taxon>Paraneoptera</taxon>
        <taxon>Hemiptera</taxon>
        <taxon>Sternorrhyncha</taxon>
        <taxon>Coccoidea</taxon>
        <taxon>Pseudococcidae</taxon>
        <taxon>Maconellicoccus</taxon>
    </lineage>
</organism>
<keyword evidence="9" id="KW-0458">Lysosome</keyword>
<dbReference type="PANTHER" id="PTHR13401:SF2">
    <property type="entry name" value="RAGULATOR COMPLEX PROTEIN LAMTOR1"/>
    <property type="match status" value="1"/>
</dbReference>
<dbReference type="GO" id="GO:0071230">
    <property type="term" value="P:cellular response to amino acid stimulus"/>
    <property type="evidence" value="ECO:0007669"/>
    <property type="project" value="InterPro"/>
</dbReference>
<keyword evidence="7" id="KW-0472">Membrane</keyword>
<keyword evidence="5" id="KW-0519">Myristate</keyword>
<dbReference type="GO" id="GO:0042632">
    <property type="term" value="P:cholesterol homeostasis"/>
    <property type="evidence" value="ECO:0007669"/>
    <property type="project" value="InterPro"/>
</dbReference>
<dbReference type="AlphaFoldDB" id="A2I3Y3"/>
<dbReference type="PANTHER" id="PTHR13401">
    <property type="entry name" value="RAGULATOR COMPLEX PROTEIN LAMTOR1"/>
    <property type="match status" value="1"/>
</dbReference>
<dbReference type="GO" id="GO:0005765">
    <property type="term" value="C:lysosomal membrane"/>
    <property type="evidence" value="ECO:0007669"/>
    <property type="project" value="UniProtKB-SubCell"/>
</dbReference>
<reference evidence="12" key="1">
    <citation type="submission" date="2006-10" db="EMBL/GenBank/DDBJ databases">
        <title>Expressed genes of the pink hibiscus mealybug, Maconellicoccus hirsutus.</title>
        <authorList>
            <person name="Hunter W.B."/>
            <person name="Hunnicutt L.E."/>
        </authorList>
    </citation>
    <scope>NUCLEOTIDE SEQUENCE</scope>
</reference>
<evidence type="ECO:0000256" key="11">
    <source>
        <dbReference type="ARBA" id="ARBA00032695"/>
    </source>
</evidence>
<evidence type="ECO:0000256" key="1">
    <source>
        <dbReference type="ARBA" id="ARBA00004122"/>
    </source>
</evidence>
<evidence type="ECO:0000256" key="4">
    <source>
        <dbReference type="ARBA" id="ARBA00016099"/>
    </source>
</evidence>
<dbReference type="GO" id="GO:0032008">
    <property type="term" value="P:positive regulation of TOR signaling"/>
    <property type="evidence" value="ECO:0007669"/>
    <property type="project" value="InterPro"/>
</dbReference>
<dbReference type="GO" id="GO:0031902">
    <property type="term" value="C:late endosome membrane"/>
    <property type="evidence" value="ECO:0007669"/>
    <property type="project" value="UniProtKB-SubCell"/>
</dbReference>